<dbReference type="Gene3D" id="1.20.58.480">
    <property type="match status" value="1"/>
</dbReference>
<dbReference type="GO" id="GO:0034354">
    <property type="term" value="P:'de novo' NAD+ biosynthetic process from L-tryptophan"/>
    <property type="evidence" value="ECO:0007669"/>
    <property type="project" value="TreeGrafter"/>
</dbReference>
<evidence type="ECO:0000259" key="5">
    <source>
        <dbReference type="PROSITE" id="PS50255"/>
    </source>
</evidence>
<dbReference type="Gene3D" id="2.40.30.10">
    <property type="entry name" value="Translation factors"/>
    <property type="match status" value="1"/>
</dbReference>
<dbReference type="SUPFAM" id="SSF140959">
    <property type="entry name" value="Indolic compounds 2,3-dioxygenase-like"/>
    <property type="match status" value="1"/>
</dbReference>
<evidence type="ECO:0000256" key="4">
    <source>
        <dbReference type="SAM" id="MobiDB-lite"/>
    </source>
</evidence>
<dbReference type="GO" id="GO:0005737">
    <property type="term" value="C:cytoplasm"/>
    <property type="evidence" value="ECO:0007669"/>
    <property type="project" value="TreeGrafter"/>
</dbReference>
<evidence type="ECO:0000313" key="7">
    <source>
        <dbReference type="Proteomes" id="UP001054902"/>
    </source>
</evidence>
<dbReference type="GO" id="GO:0020037">
    <property type="term" value="F:heme binding"/>
    <property type="evidence" value="ECO:0007669"/>
    <property type="project" value="InterPro"/>
</dbReference>
<comment type="caution">
    <text evidence="6">The sequence shown here is derived from an EMBL/GenBank/DDBJ whole genome shotgun (WGS) entry which is preliminary data.</text>
</comment>
<feature type="compositionally biased region" description="Polar residues" evidence="4">
    <location>
        <begin position="1"/>
        <end position="12"/>
    </location>
</feature>
<evidence type="ECO:0000313" key="6">
    <source>
        <dbReference type="EMBL" id="GFH54939.1"/>
    </source>
</evidence>
<feature type="domain" description="Cytochrome b5 heme-binding" evidence="5">
    <location>
        <begin position="1084"/>
        <end position="1165"/>
    </location>
</feature>
<dbReference type="Gene3D" id="3.40.50.80">
    <property type="entry name" value="Nucleotide-binding domain of ferredoxin-NADP reductase (FNR) module"/>
    <property type="match status" value="1"/>
</dbReference>
<dbReference type="PROSITE" id="PS50255">
    <property type="entry name" value="CYTOCHROME_B5_2"/>
    <property type="match status" value="1"/>
</dbReference>
<name>A0AAD3CZQ1_9STRA</name>
<dbReference type="InterPro" id="IPR036400">
    <property type="entry name" value="Cyt_B5-like_heme/steroid_sf"/>
</dbReference>
<dbReference type="Proteomes" id="UP001054902">
    <property type="component" value="Unassembled WGS sequence"/>
</dbReference>
<dbReference type="InterPro" id="IPR001433">
    <property type="entry name" value="OxRdtase_FAD/NAD-bd"/>
</dbReference>
<dbReference type="InterPro" id="IPR001199">
    <property type="entry name" value="Cyt_B5-like_heme/steroid-bd"/>
</dbReference>
<dbReference type="Gene3D" id="3.10.120.10">
    <property type="entry name" value="Cytochrome b5-like heme/steroid binding domain"/>
    <property type="match status" value="1"/>
</dbReference>
<evidence type="ECO:0000256" key="3">
    <source>
        <dbReference type="ARBA" id="ARBA00023004"/>
    </source>
</evidence>
<keyword evidence="7" id="KW-1185">Reference proteome</keyword>
<dbReference type="PANTHER" id="PTHR28657">
    <property type="entry name" value="INDOLEAMINE 2,3-DIOXYGENASE"/>
    <property type="match status" value="1"/>
</dbReference>
<dbReference type="SUPFAM" id="SSF63380">
    <property type="entry name" value="Riboflavin synthase domain-like"/>
    <property type="match status" value="1"/>
</dbReference>
<proteinExistence type="inferred from homology"/>
<keyword evidence="3" id="KW-0408">Iron</keyword>
<dbReference type="InterPro" id="IPR000898">
    <property type="entry name" value="Indolamine_dOase"/>
</dbReference>
<dbReference type="PANTHER" id="PTHR28657:SF5">
    <property type="entry name" value="INDOLEAMINE 2,3-DIOXYGENASE"/>
    <property type="match status" value="1"/>
</dbReference>
<sequence length="1472" mass="167340">MSESTSNASAYVNVSRHEQTDDDDSVRTFSSSMSMSSIQILKNEKKRQEEKISKLRSKVASTRSLVKSKLLPEDLLKVEKEHFNLHNLDTTLSTFVSDSSSKDSSLKRTLHLYESVDDENVRCLDVPLARYIREVEEETIQKGNENRGFLSFRNGFLPMLYPEHSLPDTHILWDELGANLNTMVSDLTLRPYIENELPLLSAKQEDLEDRYLFRAALILGLASHAYWYCGPNEPKELPPSLKEPWDTVNSRLGRKGSYLSGEDVQLYNFSYKDNISLSSGETFNAQEEQFQIGNLNMLQSMWGNKAEIVFHLAFCEMAKAAAPLLSLMCLAQDAVQRGDDETMFRVLHDIGKCVQNIQVAFMKIIPDPNADTGIEPLVWAKTVAPVGVSFNKGMPSPSGLGTPFFHCLDVFFSRGLYASTLGKDAVGARSFFPETWIGALNSIASTSIHVYVATSDNEELHTAWSHAIDTYASWNGLLGKHLQKTYNFLELAFKTGREETLGGFKGGFADRMWDKIMDMLDRSREERLVAKNSTLKLPLASLQKAEGEGNIKTLLYQLPHDAFDWKPGDTVSVWPSNSDEIVSRTIERLNASGDELIPLSEEWRKHLKKFLQLGMKRGKKPLQAKLRDILRFASLSPLPKETFMYFTRYCPDVAYHVKPDSFFDVPELLGYISFIRGLDTLGVGRDGNIPDLLLKDDPTMYYNLLKSNNEDPPLAHSVARMLMVMGVKDIPIFDDPVISLEIFEDKVYPILTSLAATNCNVLDILRPIKQRQYSIANAKNEKKMVLKLVVANLSYEKYAVQKDIKSMTTRMGSERATALASKYFSKWKSKALKKRKMIRRNSVVRFVVNDLMGKREKKTMKGVTSNYLTDMTNSDLMFSINTNVSFHAPSSSQPIIMIAAGSGISPFLGYLEQRIADHSQAPILLIWSIPYLKEGKYILKEIEEKLRSSSLDIEVIVAVTRENSWPVFSDGQFEMKSHPKERITDLMMRKIQLRKKIHRMLHPKKFGGNNGYCYLCGSASFIHSTLDVIDDILMDFSLFDDGDNLEAFMNEKMQQTSQKWLTKYLQSDQRIVYEAFNDKPPKTLPFITISELTTKNVIETVESEGLYMAINDKVYDVASFVHPGGTRILQSYYGMDATTAWEAVRHHRSQGLNAKLATLLVGKLKMPSFSPIPLLILDGEKTTNMDGVFKSWCSLLFSVVEVENTMAMEYSLDALHVAGKIHDEVISPMKLQMMFQAHRRMVFSHLNSVWTSAVNKAMKYTRAVINIQYSTGGESPDKHTTEVSQNSSDSFGNNYSICHYLPVPFEKNKDDINCFHEDFERMLASPKVAKMLSNCDALVSACHEIKDNHGNEETELVWYLTYCIKTIKTNDMKLLREWKNILRRVMIFFEENDGTAISLYNCFHELLNALRSMLSSLEKYVGLNSSQQFLDQLHNLPSLEEKVESYYDNEWLRVKEKKGAATHSWQNTHKSS</sequence>
<evidence type="ECO:0000256" key="2">
    <source>
        <dbReference type="ARBA" id="ARBA00022723"/>
    </source>
</evidence>
<feature type="region of interest" description="Disordered" evidence="4">
    <location>
        <begin position="1"/>
        <end position="45"/>
    </location>
</feature>
<gene>
    <name evidence="6" type="ORF">CTEN210_11415</name>
</gene>
<dbReference type="GO" id="GO:0019441">
    <property type="term" value="P:L-tryptophan catabolic process to kynurenine"/>
    <property type="evidence" value="ECO:0007669"/>
    <property type="project" value="InterPro"/>
</dbReference>
<dbReference type="InterPro" id="IPR039261">
    <property type="entry name" value="FNR_nucleotide-bd"/>
</dbReference>
<dbReference type="Pfam" id="PF00173">
    <property type="entry name" value="Cyt-b5"/>
    <property type="match status" value="1"/>
</dbReference>
<dbReference type="GO" id="GO:0046872">
    <property type="term" value="F:metal ion binding"/>
    <property type="evidence" value="ECO:0007669"/>
    <property type="project" value="UniProtKB-KW"/>
</dbReference>
<dbReference type="SUPFAM" id="SSF52343">
    <property type="entry name" value="Ferredoxin reductase-like, C-terminal NADP-linked domain"/>
    <property type="match status" value="1"/>
</dbReference>
<accession>A0AAD3CZQ1</accession>
<keyword evidence="2" id="KW-0479">Metal-binding</keyword>
<evidence type="ECO:0000256" key="1">
    <source>
        <dbReference type="ARBA" id="ARBA00007119"/>
    </source>
</evidence>
<dbReference type="Pfam" id="PF00175">
    <property type="entry name" value="NAD_binding_1"/>
    <property type="match status" value="1"/>
</dbReference>
<comment type="similarity">
    <text evidence="1">Belongs to the indoleamine 2,3-dioxygenase family.</text>
</comment>
<dbReference type="EMBL" id="BLLK01000047">
    <property type="protein sequence ID" value="GFH54939.1"/>
    <property type="molecule type" value="Genomic_DNA"/>
</dbReference>
<protein>
    <recommendedName>
        <fullName evidence="5">Cytochrome b5 heme-binding domain-containing protein</fullName>
    </recommendedName>
</protein>
<dbReference type="InterPro" id="IPR037217">
    <property type="entry name" value="Trp/Indoleamine_2_3_dOase-like"/>
</dbReference>
<dbReference type="InterPro" id="IPR017938">
    <property type="entry name" value="Riboflavin_synthase-like_b-brl"/>
</dbReference>
<organism evidence="6 7">
    <name type="scientific">Chaetoceros tenuissimus</name>
    <dbReference type="NCBI Taxonomy" id="426638"/>
    <lineage>
        <taxon>Eukaryota</taxon>
        <taxon>Sar</taxon>
        <taxon>Stramenopiles</taxon>
        <taxon>Ochrophyta</taxon>
        <taxon>Bacillariophyta</taxon>
        <taxon>Coscinodiscophyceae</taxon>
        <taxon>Chaetocerotophycidae</taxon>
        <taxon>Chaetocerotales</taxon>
        <taxon>Chaetocerotaceae</taxon>
        <taxon>Chaetoceros</taxon>
    </lineage>
</organism>
<dbReference type="SUPFAM" id="SSF55856">
    <property type="entry name" value="Cytochrome b5-like heme/steroid binding domain"/>
    <property type="match status" value="1"/>
</dbReference>
<dbReference type="GO" id="GO:0033754">
    <property type="term" value="F:indoleamine 2,3-dioxygenase activity"/>
    <property type="evidence" value="ECO:0007669"/>
    <property type="project" value="TreeGrafter"/>
</dbReference>
<dbReference type="SMART" id="SM01117">
    <property type="entry name" value="Cyt-b5"/>
    <property type="match status" value="1"/>
</dbReference>
<reference evidence="6 7" key="1">
    <citation type="journal article" date="2021" name="Sci. Rep.">
        <title>The genome of the diatom Chaetoceros tenuissimus carries an ancient integrated fragment of an extant virus.</title>
        <authorList>
            <person name="Hongo Y."/>
            <person name="Kimura K."/>
            <person name="Takaki Y."/>
            <person name="Yoshida Y."/>
            <person name="Baba S."/>
            <person name="Kobayashi G."/>
            <person name="Nagasaki K."/>
            <person name="Hano T."/>
            <person name="Tomaru Y."/>
        </authorList>
    </citation>
    <scope>NUCLEOTIDE SEQUENCE [LARGE SCALE GENOMIC DNA]</scope>
    <source>
        <strain evidence="6 7">NIES-3715</strain>
    </source>
</reference>
<dbReference type="Pfam" id="PF01231">
    <property type="entry name" value="IDO"/>
    <property type="match status" value="1"/>
</dbReference>